<feature type="compositionally biased region" description="Polar residues" evidence="6">
    <location>
        <begin position="332"/>
        <end position="342"/>
    </location>
</feature>
<comment type="subcellular location">
    <subcellularLocation>
        <location evidence="1">Nucleus</location>
    </subcellularLocation>
</comment>
<keyword evidence="3" id="KW-0238">DNA-binding</keyword>
<dbReference type="GO" id="GO:0005634">
    <property type="term" value="C:nucleus"/>
    <property type="evidence" value="ECO:0007669"/>
    <property type="project" value="UniProtKB-SubCell"/>
</dbReference>
<dbReference type="GO" id="GO:0003677">
    <property type="term" value="F:DNA binding"/>
    <property type="evidence" value="ECO:0007669"/>
    <property type="project" value="UniProtKB-KW"/>
</dbReference>
<dbReference type="GO" id="GO:0046983">
    <property type="term" value="F:protein dimerization activity"/>
    <property type="evidence" value="ECO:0007669"/>
    <property type="project" value="InterPro"/>
</dbReference>
<feature type="region of interest" description="Disordered" evidence="6">
    <location>
        <begin position="235"/>
        <end position="264"/>
    </location>
</feature>
<gene>
    <name evidence="8" type="ORF">g.24651</name>
</gene>
<name>A0A1D2AB54_AUXPR</name>
<dbReference type="SUPFAM" id="SSF55455">
    <property type="entry name" value="SRF-like"/>
    <property type="match status" value="1"/>
</dbReference>
<dbReference type="Pfam" id="PF00319">
    <property type="entry name" value="SRF-TF"/>
    <property type="match status" value="1"/>
</dbReference>
<proteinExistence type="predicted"/>
<evidence type="ECO:0000256" key="6">
    <source>
        <dbReference type="SAM" id="MobiDB-lite"/>
    </source>
</evidence>
<dbReference type="AlphaFoldDB" id="A0A1D2AB54"/>
<feature type="region of interest" description="Disordered" evidence="6">
    <location>
        <begin position="179"/>
        <end position="222"/>
    </location>
</feature>
<keyword evidence="2" id="KW-0805">Transcription regulation</keyword>
<evidence type="ECO:0000256" key="2">
    <source>
        <dbReference type="ARBA" id="ARBA00023015"/>
    </source>
</evidence>
<dbReference type="Gene3D" id="3.40.1810.10">
    <property type="entry name" value="Transcription factor, MADS-box"/>
    <property type="match status" value="1"/>
</dbReference>
<feature type="region of interest" description="Disordered" evidence="6">
    <location>
        <begin position="97"/>
        <end position="118"/>
    </location>
</feature>
<dbReference type="InterPro" id="IPR036879">
    <property type="entry name" value="TF_MADSbox_sf"/>
</dbReference>
<evidence type="ECO:0000256" key="5">
    <source>
        <dbReference type="ARBA" id="ARBA00023242"/>
    </source>
</evidence>
<feature type="compositionally biased region" description="Basic and acidic residues" evidence="6">
    <location>
        <begin position="197"/>
        <end position="209"/>
    </location>
</feature>
<feature type="domain" description="MADS-box" evidence="7">
    <location>
        <begin position="3"/>
        <end position="63"/>
    </location>
</feature>
<evidence type="ECO:0000259" key="7">
    <source>
        <dbReference type="PROSITE" id="PS50066"/>
    </source>
</evidence>
<accession>A0A1D2AB54</accession>
<dbReference type="PRINTS" id="PR00404">
    <property type="entry name" value="MADSDOMAIN"/>
</dbReference>
<organism evidence="8">
    <name type="scientific">Auxenochlorella protothecoides</name>
    <name type="common">Green microalga</name>
    <name type="synonym">Chlorella protothecoides</name>
    <dbReference type="NCBI Taxonomy" id="3075"/>
    <lineage>
        <taxon>Eukaryota</taxon>
        <taxon>Viridiplantae</taxon>
        <taxon>Chlorophyta</taxon>
        <taxon>core chlorophytes</taxon>
        <taxon>Trebouxiophyceae</taxon>
        <taxon>Chlorellales</taxon>
        <taxon>Chlorellaceae</taxon>
        <taxon>Auxenochlorella</taxon>
    </lineage>
</organism>
<evidence type="ECO:0000256" key="3">
    <source>
        <dbReference type="ARBA" id="ARBA00023125"/>
    </source>
</evidence>
<keyword evidence="4" id="KW-0804">Transcription</keyword>
<reference evidence="8" key="1">
    <citation type="submission" date="2015-08" db="EMBL/GenBank/DDBJ databases">
        <authorList>
            <person name="Babu N.S."/>
            <person name="Beckwith C.J."/>
            <person name="Beseler K.G."/>
            <person name="Brison A."/>
            <person name="Carone J.V."/>
            <person name="Caskin T.P."/>
            <person name="Diamond M."/>
            <person name="Durham M.E."/>
            <person name="Foxe J.M."/>
            <person name="Go M."/>
            <person name="Henderson B.A."/>
            <person name="Jones I.B."/>
            <person name="McGettigan J.A."/>
            <person name="Micheletti S.J."/>
            <person name="Nasrallah M.E."/>
            <person name="Ortiz D."/>
            <person name="Piller C.R."/>
            <person name="Privatt S.R."/>
            <person name="Schneider S.L."/>
            <person name="Sharp S."/>
            <person name="Smith T.C."/>
            <person name="Stanton J.D."/>
            <person name="Ullery H.E."/>
            <person name="Wilson R.J."/>
            <person name="Serrano M.G."/>
            <person name="Buck G."/>
            <person name="Lee V."/>
            <person name="Wang Y."/>
            <person name="Carvalho R."/>
            <person name="Voegtly L."/>
            <person name="Shi R."/>
            <person name="Duckworth R."/>
            <person name="Johnson A."/>
            <person name="Loviza R."/>
            <person name="Walstead R."/>
            <person name="Shah Z."/>
            <person name="Kiflezghi M."/>
            <person name="Wade K."/>
            <person name="Ball S.L."/>
            <person name="Bradley K.W."/>
            <person name="Asai D.J."/>
            <person name="Bowman C.A."/>
            <person name="Russell D.A."/>
            <person name="Pope W.H."/>
            <person name="Jacobs-Sera D."/>
            <person name="Hendrix R.W."/>
            <person name="Hatfull G.F."/>
        </authorList>
    </citation>
    <scope>NUCLEOTIDE SEQUENCE</scope>
</reference>
<sequence>MDDTRKEYSLQALQDVHIQRAVFRKRKAALLRRVVELSILCECEVALLLFTKDDELVQYSSCGMEHMLRKFGKACTTPHEVLTTENVQARHMNHLRARKRRRASVSPPRANLSVASPRTRPRITVGAPATACHGNINESPRTFKAYGQIYREFDILIQGHPPSTQPLPLLAAAATSRDVAAGSGSDPVPESAVDSLAHNDEVPTSKDNSRISPTPSSYQDQSVLNAPGVQLEERSASATRGLDGIKPNEQPEQEPHSIRDAEAKASSAAGQCVYPVEACGSVETLQHGAAQDPAVPSCKRRDWPTSIEQGRPLRDVAPSLSTPTIGPGLSAQLGSSEGSLDA</sequence>
<dbReference type="PROSITE" id="PS50066">
    <property type="entry name" value="MADS_BOX_2"/>
    <property type="match status" value="1"/>
</dbReference>
<feature type="compositionally biased region" description="Basic and acidic residues" evidence="6">
    <location>
        <begin position="253"/>
        <end position="263"/>
    </location>
</feature>
<evidence type="ECO:0000256" key="4">
    <source>
        <dbReference type="ARBA" id="ARBA00023163"/>
    </source>
</evidence>
<dbReference type="SMART" id="SM00432">
    <property type="entry name" value="MADS"/>
    <property type="match status" value="1"/>
</dbReference>
<dbReference type="EMBL" id="GDKF01002311">
    <property type="protein sequence ID" value="JAT76311.1"/>
    <property type="molecule type" value="Transcribed_RNA"/>
</dbReference>
<keyword evidence="5" id="KW-0539">Nucleus</keyword>
<protein>
    <recommendedName>
        <fullName evidence="7">MADS-box domain-containing protein</fullName>
    </recommendedName>
</protein>
<evidence type="ECO:0000256" key="1">
    <source>
        <dbReference type="ARBA" id="ARBA00004123"/>
    </source>
</evidence>
<dbReference type="InterPro" id="IPR002100">
    <property type="entry name" value="TF_MADSbox"/>
</dbReference>
<evidence type="ECO:0000313" key="8">
    <source>
        <dbReference type="EMBL" id="JAT76311.1"/>
    </source>
</evidence>
<feature type="compositionally biased region" description="Polar residues" evidence="6">
    <location>
        <begin position="210"/>
        <end position="222"/>
    </location>
</feature>
<feature type="region of interest" description="Disordered" evidence="6">
    <location>
        <begin position="287"/>
        <end position="342"/>
    </location>
</feature>